<dbReference type="PROSITE" id="PS50018">
    <property type="entry name" value="RAS_GTPASE_ACTIV_2"/>
    <property type="match status" value="1"/>
</dbReference>
<dbReference type="InterPro" id="IPR001936">
    <property type="entry name" value="RasGAP_dom"/>
</dbReference>
<keyword evidence="1" id="KW-0175">Coiled coil</keyword>
<dbReference type="GO" id="GO:0005096">
    <property type="term" value="F:GTPase activator activity"/>
    <property type="evidence" value="ECO:0007669"/>
    <property type="project" value="TreeGrafter"/>
</dbReference>
<evidence type="ECO:0000259" key="2">
    <source>
        <dbReference type="PROSITE" id="PS50018"/>
    </source>
</evidence>
<feature type="coiled-coil region" evidence="1">
    <location>
        <begin position="7"/>
        <end position="34"/>
    </location>
</feature>
<dbReference type="InterPro" id="IPR008936">
    <property type="entry name" value="Rho_GTPase_activation_prot"/>
</dbReference>
<dbReference type="SMART" id="SM00323">
    <property type="entry name" value="RasGAP"/>
    <property type="match status" value="1"/>
</dbReference>
<dbReference type="SUPFAM" id="SSF143885">
    <property type="entry name" value="RGC domain-like"/>
    <property type="match status" value="1"/>
</dbReference>
<dbReference type="InterPro" id="IPR000593">
    <property type="entry name" value="RasGAP_C"/>
</dbReference>
<dbReference type="OrthoDB" id="775356at2759"/>
<keyword evidence="4" id="KW-1185">Reference proteome</keyword>
<dbReference type="Proteomes" id="UP000013776">
    <property type="component" value="Unassembled WGS sequence"/>
</dbReference>
<evidence type="ECO:0000256" key="1">
    <source>
        <dbReference type="SAM" id="Coils"/>
    </source>
</evidence>
<organism evidence="3 4">
    <name type="scientific">Taphrina deformans (strain PYCC 5710 / ATCC 11124 / CBS 356.35 / IMI 108563 / JCM 9778 / NBRC 8474)</name>
    <name type="common">Peach leaf curl fungus</name>
    <name type="synonym">Lalaria deformans</name>
    <dbReference type="NCBI Taxonomy" id="1097556"/>
    <lineage>
        <taxon>Eukaryota</taxon>
        <taxon>Fungi</taxon>
        <taxon>Dikarya</taxon>
        <taxon>Ascomycota</taxon>
        <taxon>Taphrinomycotina</taxon>
        <taxon>Taphrinomycetes</taxon>
        <taxon>Taphrinales</taxon>
        <taxon>Taphrinaceae</taxon>
        <taxon>Taphrina</taxon>
    </lineage>
</organism>
<gene>
    <name evidence="3" type="ORF">TAPDE_000264</name>
</gene>
<sequence length="739" mass="84717">MVAAQEDDEVEDELSRAQRKLRKLKANISSQSKKNFVLERDVRYLDSRIALLIQNRMALDEQNEIANHLDEEYEGSAGSYPDDRKIQQYGNLFCLLQAEPRHIANLTRLVTLGEIDLLLQIVMFTIYGNQYESREENLLLTMFQAVLSTQFENSSEYTNLLRANTPVSRMMTTYTRRGPGQQYLKLVLSDRINSLIEHEDLNLEINPLKVYEHMVEEMTKQTGSEPPDMPRAVAPETISTNQDVISIMTPRYVMLMEIANAFLTTIIDNLANIPYGIRWICKQIKHLTKRKFPEANDQTICSLIGAFFFLRFINPAIVTPSGYMLVEGTPGEFPRRTLTLIAKLLQNLVNKPTHNKEPYIAPLQPFIDDNTKRISKFLHDICEVADFYETLEMDQYIALSKKDLQLEITLNEVSSMHALLEKHLSTLAPDPKSHLRILVREVGQALPQVLRSENKTIELPLFSRWETPINDITDNLDITKQDIMFMETKSMFIQILRTLPPDSPVAKLPLNLAQIAHSAATVKDPAMVRKGLKALEMLRELSEQNLVDSRDRYNPLTEEVEQELVHLGSIRDKVVLETKSLHSVYKTICDHNEYLKGQIDTYRAYLLNVRGQSSVTKHSEANRGIGVVAISGKQKKAGKLLLGPYRYTHAELEQRGIIAESNVPEDRRLNIYFNISSPIPGTFVISLHYKGRDRGLLELDLKLDDLLEMQQNSVHLLDLEYVHFSVPKTLKMLNTQFQR</sequence>
<evidence type="ECO:0000313" key="4">
    <source>
        <dbReference type="Proteomes" id="UP000013776"/>
    </source>
</evidence>
<name>R4X6I1_TAPDE</name>
<dbReference type="CDD" id="cd05132">
    <property type="entry name" value="RasGAP_GAPA"/>
    <property type="match status" value="1"/>
</dbReference>
<dbReference type="GO" id="GO:0032153">
    <property type="term" value="C:cell division site"/>
    <property type="evidence" value="ECO:0007669"/>
    <property type="project" value="UniProtKB-ARBA"/>
</dbReference>
<dbReference type="eggNOG" id="KOG2128">
    <property type="taxonomic scope" value="Eukaryota"/>
</dbReference>
<dbReference type="SUPFAM" id="SSF48350">
    <property type="entry name" value="GTPase activation domain, GAP"/>
    <property type="match status" value="1"/>
</dbReference>
<evidence type="ECO:0000313" key="3">
    <source>
        <dbReference type="EMBL" id="CCG80715.1"/>
    </source>
</evidence>
<dbReference type="VEuPathDB" id="FungiDB:TAPDE_000264"/>
<feature type="domain" description="Ras-GAP" evidence="2">
    <location>
        <begin position="134"/>
        <end position="350"/>
    </location>
</feature>
<dbReference type="GO" id="GO:0007165">
    <property type="term" value="P:signal transduction"/>
    <property type="evidence" value="ECO:0007669"/>
    <property type="project" value="UniProtKB-ARBA"/>
</dbReference>
<dbReference type="Gene3D" id="1.10.506.10">
    <property type="entry name" value="GTPase Activation - p120gap, domain 1"/>
    <property type="match status" value="1"/>
</dbReference>
<dbReference type="PANTHER" id="PTHR14149">
    <property type="entry name" value="RAS GTPASE-ACTIVATING PROTEIN WITH IQ MOTIF"/>
    <property type="match status" value="1"/>
</dbReference>
<comment type="caution">
    <text evidence="3">The sequence shown here is derived from an EMBL/GenBank/DDBJ whole genome shotgun (WGS) entry which is preliminary data.</text>
</comment>
<dbReference type="Pfam" id="PF00616">
    <property type="entry name" value="RasGAP"/>
    <property type="match status" value="1"/>
</dbReference>
<dbReference type="PANTHER" id="PTHR14149:SF17">
    <property type="entry name" value="GTPASE-ACTIVATING PROTEIN"/>
    <property type="match status" value="1"/>
</dbReference>
<dbReference type="EMBL" id="CAHR02000005">
    <property type="protein sequence ID" value="CCG80715.1"/>
    <property type="molecule type" value="Genomic_DNA"/>
</dbReference>
<dbReference type="GO" id="GO:0046580">
    <property type="term" value="P:negative regulation of Ras protein signal transduction"/>
    <property type="evidence" value="ECO:0007669"/>
    <property type="project" value="TreeGrafter"/>
</dbReference>
<protein>
    <recommendedName>
        <fullName evidence="2">Ras-GAP domain-containing protein</fullName>
    </recommendedName>
</protein>
<accession>R4X6I1</accession>
<dbReference type="InterPro" id="IPR023152">
    <property type="entry name" value="RasGAP_CS"/>
</dbReference>
<reference evidence="3 4" key="1">
    <citation type="journal article" date="2013" name="MBio">
        <title>Genome sequencing of the plant pathogen Taphrina deformans, the causal agent of peach leaf curl.</title>
        <authorList>
            <person name="Cisse O.H."/>
            <person name="Almeida J.M.G.C.F."/>
            <person name="Fonseca A."/>
            <person name="Kumar A.A."/>
            <person name="Salojaervi J."/>
            <person name="Overmyer K."/>
            <person name="Hauser P.M."/>
            <person name="Pagni M."/>
        </authorList>
    </citation>
    <scope>NUCLEOTIDE SEQUENCE [LARGE SCALE GENOMIC DNA]</scope>
    <source>
        <strain evidence="4">PYCC 5710 / ATCC 11124 / CBS 356.35 / IMI 108563 / JCM 9778 / NBRC 8474</strain>
    </source>
</reference>
<proteinExistence type="predicted"/>
<dbReference type="PROSITE" id="PS00509">
    <property type="entry name" value="RAS_GTPASE_ACTIV_1"/>
    <property type="match status" value="1"/>
</dbReference>
<dbReference type="Pfam" id="PF03836">
    <property type="entry name" value="RasGAP_C"/>
    <property type="match status" value="1"/>
</dbReference>
<dbReference type="AlphaFoldDB" id="R4X6I1"/>
<dbReference type="STRING" id="1097556.R4X6I1"/>
<dbReference type="GO" id="GO:0005938">
    <property type="term" value="C:cell cortex"/>
    <property type="evidence" value="ECO:0007669"/>
    <property type="project" value="TreeGrafter"/>
</dbReference>